<dbReference type="EMBL" id="KZ613786">
    <property type="protein sequence ID" value="PMD61335.1"/>
    <property type="molecule type" value="Genomic_DNA"/>
</dbReference>
<keyword evidence="16" id="KW-1185">Reference proteome</keyword>
<comment type="subcellular location">
    <subcellularLocation>
        <location evidence="1">Membrane</location>
        <topology evidence="1">Single-pass membrane protein</topology>
    </subcellularLocation>
</comment>
<comment type="pathway">
    <text evidence="2">Protein modification; protein ubiquitination.</text>
</comment>
<organism evidence="15 16">
    <name type="scientific">Hyaloscypha bicolor E</name>
    <dbReference type="NCBI Taxonomy" id="1095630"/>
    <lineage>
        <taxon>Eukaryota</taxon>
        <taxon>Fungi</taxon>
        <taxon>Dikarya</taxon>
        <taxon>Ascomycota</taxon>
        <taxon>Pezizomycotina</taxon>
        <taxon>Leotiomycetes</taxon>
        <taxon>Helotiales</taxon>
        <taxon>Hyaloscyphaceae</taxon>
        <taxon>Hyaloscypha</taxon>
        <taxon>Hyaloscypha bicolor</taxon>
    </lineage>
</organism>
<evidence type="ECO:0000256" key="1">
    <source>
        <dbReference type="ARBA" id="ARBA00004167"/>
    </source>
</evidence>
<reference evidence="15 16" key="1">
    <citation type="submission" date="2016-04" db="EMBL/GenBank/DDBJ databases">
        <title>A degradative enzymes factory behind the ericoid mycorrhizal symbiosis.</title>
        <authorList>
            <consortium name="DOE Joint Genome Institute"/>
            <person name="Martino E."/>
            <person name="Morin E."/>
            <person name="Grelet G."/>
            <person name="Kuo A."/>
            <person name="Kohler A."/>
            <person name="Daghino S."/>
            <person name="Barry K."/>
            <person name="Choi C."/>
            <person name="Cichocki N."/>
            <person name="Clum A."/>
            <person name="Copeland A."/>
            <person name="Hainaut M."/>
            <person name="Haridas S."/>
            <person name="Labutti K."/>
            <person name="Lindquist E."/>
            <person name="Lipzen A."/>
            <person name="Khouja H.-R."/>
            <person name="Murat C."/>
            <person name="Ohm R."/>
            <person name="Olson A."/>
            <person name="Spatafora J."/>
            <person name="Veneault-Fourrey C."/>
            <person name="Henrissat B."/>
            <person name="Grigoriev I."/>
            <person name="Martin F."/>
            <person name="Perotto S."/>
        </authorList>
    </citation>
    <scope>NUCLEOTIDE SEQUENCE [LARGE SCALE GENOMIC DNA]</scope>
    <source>
        <strain evidence="15 16">E</strain>
    </source>
</reference>
<evidence type="ECO:0000256" key="12">
    <source>
        <dbReference type="SAM" id="MobiDB-lite"/>
    </source>
</evidence>
<dbReference type="Proteomes" id="UP000235371">
    <property type="component" value="Unassembled WGS sequence"/>
</dbReference>
<dbReference type="PANTHER" id="PTHR45768:SF18">
    <property type="entry name" value="RING-H2 FINGER PROTEIN ATL47-RELATED"/>
    <property type="match status" value="1"/>
</dbReference>
<keyword evidence="3" id="KW-0808">Transferase</keyword>
<evidence type="ECO:0000256" key="8">
    <source>
        <dbReference type="ARBA" id="ARBA00022833"/>
    </source>
</evidence>
<evidence type="ECO:0000256" key="6">
    <source>
        <dbReference type="ARBA" id="ARBA00022771"/>
    </source>
</evidence>
<dbReference type="PROSITE" id="PS50089">
    <property type="entry name" value="ZF_RING_2"/>
    <property type="match status" value="1"/>
</dbReference>
<dbReference type="InterPro" id="IPR013083">
    <property type="entry name" value="Znf_RING/FYVE/PHD"/>
</dbReference>
<keyword evidence="7" id="KW-0833">Ubl conjugation pathway</keyword>
<sequence>QIPILIRPPQSNISFSQHLEDNLQTLSTHNSDQDGRIDGFLYVPDLLKNDECYNISKQYIPANVTRQANLPPTDFTLIGIVPWINTQCTLEYLAAARLDPCRALIFYLPDNNTTQPPSADSDVWVLNDDGAWKSKFQYPVYAVPGAIGKGLVHELSLYSGNMTSVPWGHEISELPEIDPRDYVRLYTRILTSNSSTLPSLWVFLVVVLVIAVLTLGTISASMHLIQRSRRKSLQRRVASGEVNLEALGIKRLTVPQQFIDQLPLFIYTSEEQSPPASPEPKKKPTETISGQPGCQGGSSVWTRHTGDGSYMPLNNPTAQIIMVDDSTSNPDSFIVHKFLPYTQPTCAICLDNFEPGTTEIREIPCGHIFHPECIDLFLGSNSSLCPLCKKSALPIGYCPTKVTNAMVRAERNLREIRSTVMVHDEELDAESERTRSRMQNWVKRNLFSQTPPPAAISYTVPLQPQPVFMTNAMPSRFQVQDDATAEVMEAARQELVEQRIRELATTRVPIQDPDVIQERERPHCKLPFMRRRPCLHTC</sequence>
<protein>
    <recommendedName>
        <fullName evidence="14">RING-type domain-containing protein</fullName>
    </recommendedName>
</protein>
<keyword evidence="5" id="KW-0479">Metal-binding</keyword>
<dbReference type="CDD" id="cd16473">
    <property type="entry name" value="RING-H2_RNF103"/>
    <property type="match status" value="1"/>
</dbReference>
<dbReference type="Gene3D" id="3.30.40.10">
    <property type="entry name" value="Zinc/RING finger domain, C3HC4 (zinc finger)"/>
    <property type="match status" value="1"/>
</dbReference>
<name>A0A2J6TE73_9HELO</name>
<dbReference type="InParanoid" id="A0A2J6TE73"/>
<dbReference type="SUPFAM" id="SSF57850">
    <property type="entry name" value="RING/U-box"/>
    <property type="match status" value="1"/>
</dbReference>
<keyword evidence="9 13" id="KW-1133">Transmembrane helix</keyword>
<evidence type="ECO:0000256" key="11">
    <source>
        <dbReference type="PROSITE-ProRule" id="PRU00175"/>
    </source>
</evidence>
<keyword evidence="4 13" id="KW-0812">Transmembrane</keyword>
<dbReference type="GO" id="GO:0016020">
    <property type="term" value="C:membrane"/>
    <property type="evidence" value="ECO:0007669"/>
    <property type="project" value="UniProtKB-SubCell"/>
</dbReference>
<proteinExistence type="predicted"/>
<evidence type="ECO:0000256" key="13">
    <source>
        <dbReference type="SAM" id="Phobius"/>
    </source>
</evidence>
<evidence type="ECO:0000256" key="9">
    <source>
        <dbReference type="ARBA" id="ARBA00022989"/>
    </source>
</evidence>
<dbReference type="PANTHER" id="PTHR45768">
    <property type="entry name" value="E3 UBIQUITIN-PROTEIN LIGASE RNF13-LIKE"/>
    <property type="match status" value="1"/>
</dbReference>
<evidence type="ECO:0000313" key="15">
    <source>
        <dbReference type="EMBL" id="PMD61335.1"/>
    </source>
</evidence>
<dbReference type="SMART" id="SM00184">
    <property type="entry name" value="RING"/>
    <property type="match status" value="1"/>
</dbReference>
<feature type="transmembrane region" description="Helical" evidence="13">
    <location>
        <begin position="200"/>
        <end position="225"/>
    </location>
</feature>
<dbReference type="AlphaFoldDB" id="A0A2J6TE73"/>
<dbReference type="Pfam" id="PF13639">
    <property type="entry name" value="zf-RING_2"/>
    <property type="match status" value="1"/>
</dbReference>
<evidence type="ECO:0000256" key="2">
    <source>
        <dbReference type="ARBA" id="ARBA00004906"/>
    </source>
</evidence>
<feature type="non-terminal residue" evidence="15">
    <location>
        <position position="1"/>
    </location>
</feature>
<keyword evidence="6 11" id="KW-0863">Zinc-finger</keyword>
<dbReference type="STRING" id="1095630.A0A2J6TE73"/>
<accession>A0A2J6TE73</accession>
<evidence type="ECO:0000256" key="10">
    <source>
        <dbReference type="ARBA" id="ARBA00023136"/>
    </source>
</evidence>
<keyword evidence="8" id="KW-0862">Zinc</keyword>
<dbReference type="InterPro" id="IPR001841">
    <property type="entry name" value="Znf_RING"/>
</dbReference>
<dbReference type="RefSeq" id="XP_024738239.1">
    <property type="nucleotide sequence ID" value="XM_024888461.1"/>
</dbReference>
<keyword evidence="10 13" id="KW-0472">Membrane</keyword>
<feature type="domain" description="RING-type" evidence="14">
    <location>
        <begin position="346"/>
        <end position="389"/>
    </location>
</feature>
<evidence type="ECO:0000259" key="14">
    <source>
        <dbReference type="PROSITE" id="PS50089"/>
    </source>
</evidence>
<dbReference type="GeneID" id="36596537"/>
<feature type="compositionally biased region" description="Polar residues" evidence="12">
    <location>
        <begin position="288"/>
        <end position="297"/>
    </location>
</feature>
<dbReference type="GO" id="GO:0008270">
    <property type="term" value="F:zinc ion binding"/>
    <property type="evidence" value="ECO:0007669"/>
    <property type="project" value="UniProtKB-KW"/>
</dbReference>
<dbReference type="GO" id="GO:0016740">
    <property type="term" value="F:transferase activity"/>
    <property type="evidence" value="ECO:0007669"/>
    <property type="project" value="UniProtKB-KW"/>
</dbReference>
<evidence type="ECO:0000256" key="4">
    <source>
        <dbReference type="ARBA" id="ARBA00022692"/>
    </source>
</evidence>
<feature type="region of interest" description="Disordered" evidence="12">
    <location>
        <begin position="270"/>
        <end position="297"/>
    </location>
</feature>
<dbReference type="OrthoDB" id="21204at2759"/>
<evidence type="ECO:0000256" key="3">
    <source>
        <dbReference type="ARBA" id="ARBA00022679"/>
    </source>
</evidence>
<evidence type="ECO:0000256" key="7">
    <source>
        <dbReference type="ARBA" id="ARBA00022786"/>
    </source>
</evidence>
<evidence type="ECO:0000313" key="16">
    <source>
        <dbReference type="Proteomes" id="UP000235371"/>
    </source>
</evidence>
<gene>
    <name evidence="15" type="ORF">K444DRAFT_719521</name>
</gene>
<evidence type="ECO:0000256" key="5">
    <source>
        <dbReference type="ARBA" id="ARBA00022723"/>
    </source>
</evidence>